<proteinExistence type="predicted"/>
<keyword evidence="4" id="KW-0804">Transcription</keyword>
<comment type="caution">
    <text evidence="8">The sequence shown here is derived from an EMBL/GenBank/DDBJ whole genome shotgun (WGS) entry which is preliminary data.</text>
</comment>
<keyword evidence="5" id="KW-0597">Phosphoprotein</keyword>
<name>A0A418PRL9_9BACT</name>
<dbReference type="CDD" id="cd00009">
    <property type="entry name" value="AAA"/>
    <property type="match status" value="1"/>
</dbReference>
<dbReference type="EMBL" id="QXML01000004">
    <property type="protein sequence ID" value="RIW15567.1"/>
    <property type="molecule type" value="Genomic_DNA"/>
</dbReference>
<evidence type="ECO:0000256" key="5">
    <source>
        <dbReference type="PROSITE-ProRule" id="PRU00169"/>
    </source>
</evidence>
<dbReference type="Gene3D" id="1.10.10.60">
    <property type="entry name" value="Homeodomain-like"/>
    <property type="match status" value="1"/>
</dbReference>
<dbReference type="InterPro" id="IPR009057">
    <property type="entry name" value="Homeodomain-like_sf"/>
</dbReference>
<keyword evidence="1" id="KW-0547">Nucleotide-binding</keyword>
<dbReference type="InterPro" id="IPR011006">
    <property type="entry name" value="CheY-like_superfamily"/>
</dbReference>
<dbReference type="SMART" id="SM00448">
    <property type="entry name" value="REC"/>
    <property type="match status" value="1"/>
</dbReference>
<dbReference type="GO" id="GO:0043565">
    <property type="term" value="F:sequence-specific DNA binding"/>
    <property type="evidence" value="ECO:0007669"/>
    <property type="project" value="InterPro"/>
</dbReference>
<dbReference type="Proteomes" id="UP000283522">
    <property type="component" value="Unassembled WGS sequence"/>
</dbReference>
<keyword evidence="3" id="KW-0805">Transcription regulation</keyword>
<dbReference type="SMART" id="SM00382">
    <property type="entry name" value="AAA"/>
    <property type="match status" value="1"/>
</dbReference>
<dbReference type="PROSITE" id="PS00675">
    <property type="entry name" value="SIGMA54_INTERACT_1"/>
    <property type="match status" value="1"/>
</dbReference>
<dbReference type="Pfam" id="PF00072">
    <property type="entry name" value="Response_reg"/>
    <property type="match status" value="1"/>
</dbReference>
<dbReference type="SUPFAM" id="SSF52540">
    <property type="entry name" value="P-loop containing nucleoside triphosphate hydrolases"/>
    <property type="match status" value="1"/>
</dbReference>
<dbReference type="InterPro" id="IPR003593">
    <property type="entry name" value="AAA+_ATPase"/>
</dbReference>
<evidence type="ECO:0000256" key="4">
    <source>
        <dbReference type="ARBA" id="ARBA00023163"/>
    </source>
</evidence>
<evidence type="ECO:0000256" key="3">
    <source>
        <dbReference type="ARBA" id="ARBA00023015"/>
    </source>
</evidence>
<feature type="domain" description="Sigma-54 factor interaction" evidence="6">
    <location>
        <begin position="150"/>
        <end position="379"/>
    </location>
</feature>
<organism evidence="8 9">
    <name type="scientific">Algoriphagus lacus</name>
    <dbReference type="NCBI Taxonomy" id="2056311"/>
    <lineage>
        <taxon>Bacteria</taxon>
        <taxon>Pseudomonadati</taxon>
        <taxon>Bacteroidota</taxon>
        <taxon>Cytophagia</taxon>
        <taxon>Cytophagales</taxon>
        <taxon>Cyclobacteriaceae</taxon>
        <taxon>Algoriphagus</taxon>
    </lineage>
</organism>
<keyword evidence="2" id="KW-0067">ATP-binding</keyword>
<dbReference type="InterPro" id="IPR002078">
    <property type="entry name" value="Sigma_54_int"/>
</dbReference>
<dbReference type="Pfam" id="PF25601">
    <property type="entry name" value="AAA_lid_14"/>
    <property type="match status" value="1"/>
</dbReference>
<dbReference type="SUPFAM" id="SSF46689">
    <property type="entry name" value="Homeodomain-like"/>
    <property type="match status" value="1"/>
</dbReference>
<accession>A0A418PRL9</accession>
<dbReference type="Pfam" id="PF02954">
    <property type="entry name" value="HTH_8"/>
    <property type="match status" value="1"/>
</dbReference>
<dbReference type="InterPro" id="IPR001789">
    <property type="entry name" value="Sig_transdc_resp-reg_receiver"/>
</dbReference>
<sequence>MASILVIDDNLDICQLLDRFLTKKGHQVQTTISGKTGLEYLKKTNFDLIFCDFKLREMDGRDILKKVKESSPETQLVIITGYADVKVAVEVIKNGALDYITKPLIPDEILLLIDRALNVKRDPKSTTTGIVEKVLPSGSKNKADSSSNYFRGISKESKKLYEEIKLVAPTNMSVIIYGESGAGKENIAEIIHQQSNRSGKPFIAIDCGALTRELAGSELWGHEKGAFTGAHSEKPGQFELADGGTIFLDEISNLSYEIQVGLLRLVQERRLRRIGGTKDRSIDVRILVASNEDLRKSVQEGKFREDLYFRFNEFSITVPALRDRKEDIEPFANYFLELSNEELKKEMTGFDADVMQVFRSYQWPGNLREMRNVIRRASLLSQGESINLSGLPPELVYSKKLNFLEAEENTPHQEAAKDPHSKLKSAAAGAEATILRKVLEDVKYNRTKAALELGIDRKTLFNKMKQYDL</sequence>
<dbReference type="AlphaFoldDB" id="A0A418PRL9"/>
<dbReference type="InterPro" id="IPR058031">
    <property type="entry name" value="AAA_lid_NorR"/>
</dbReference>
<dbReference type="Gene3D" id="3.40.50.300">
    <property type="entry name" value="P-loop containing nucleotide triphosphate hydrolases"/>
    <property type="match status" value="1"/>
</dbReference>
<dbReference type="PROSITE" id="PS50110">
    <property type="entry name" value="RESPONSE_REGULATORY"/>
    <property type="match status" value="1"/>
</dbReference>
<gene>
    <name evidence="8" type="ORF">D0X99_09045</name>
</gene>
<dbReference type="GO" id="GO:0000160">
    <property type="term" value="P:phosphorelay signal transduction system"/>
    <property type="evidence" value="ECO:0007669"/>
    <property type="project" value="InterPro"/>
</dbReference>
<keyword evidence="9" id="KW-1185">Reference proteome</keyword>
<dbReference type="GO" id="GO:0005524">
    <property type="term" value="F:ATP binding"/>
    <property type="evidence" value="ECO:0007669"/>
    <property type="project" value="UniProtKB-KW"/>
</dbReference>
<dbReference type="PANTHER" id="PTHR32071">
    <property type="entry name" value="TRANSCRIPTIONAL REGULATORY PROTEIN"/>
    <property type="match status" value="1"/>
</dbReference>
<evidence type="ECO:0000259" key="6">
    <source>
        <dbReference type="PROSITE" id="PS50045"/>
    </source>
</evidence>
<protein>
    <submittedName>
        <fullName evidence="8">Sigma-54-dependent Fis family transcriptional regulator</fullName>
    </submittedName>
</protein>
<dbReference type="InterPro" id="IPR025943">
    <property type="entry name" value="Sigma_54_int_dom_ATP-bd_2"/>
</dbReference>
<feature type="modified residue" description="4-aspartylphosphate" evidence="5">
    <location>
        <position position="52"/>
    </location>
</feature>
<reference evidence="8 9" key="1">
    <citation type="submission" date="2018-09" db="EMBL/GenBank/DDBJ databases">
        <authorList>
            <person name="Wang X."/>
            <person name="Du Z."/>
        </authorList>
    </citation>
    <scope>NUCLEOTIDE SEQUENCE [LARGE SCALE GENOMIC DNA]</scope>
    <source>
        <strain evidence="8 9">N3</strain>
    </source>
</reference>
<evidence type="ECO:0000256" key="2">
    <source>
        <dbReference type="ARBA" id="ARBA00022840"/>
    </source>
</evidence>
<dbReference type="PROSITE" id="PS50045">
    <property type="entry name" value="SIGMA54_INTERACT_4"/>
    <property type="match status" value="1"/>
</dbReference>
<evidence type="ECO:0000313" key="8">
    <source>
        <dbReference type="EMBL" id="RIW15567.1"/>
    </source>
</evidence>
<dbReference type="Pfam" id="PF00158">
    <property type="entry name" value="Sigma54_activat"/>
    <property type="match status" value="1"/>
</dbReference>
<dbReference type="InterPro" id="IPR002197">
    <property type="entry name" value="HTH_Fis"/>
</dbReference>
<dbReference type="Gene3D" id="3.40.50.2300">
    <property type="match status" value="1"/>
</dbReference>
<evidence type="ECO:0000259" key="7">
    <source>
        <dbReference type="PROSITE" id="PS50110"/>
    </source>
</evidence>
<dbReference type="InterPro" id="IPR027417">
    <property type="entry name" value="P-loop_NTPase"/>
</dbReference>
<dbReference type="InterPro" id="IPR025662">
    <property type="entry name" value="Sigma_54_int_dom_ATP-bd_1"/>
</dbReference>
<dbReference type="Gene3D" id="1.10.8.60">
    <property type="match status" value="1"/>
</dbReference>
<evidence type="ECO:0000256" key="1">
    <source>
        <dbReference type="ARBA" id="ARBA00022741"/>
    </source>
</evidence>
<feature type="domain" description="Response regulatory" evidence="7">
    <location>
        <begin position="3"/>
        <end position="117"/>
    </location>
</feature>
<dbReference type="SUPFAM" id="SSF52172">
    <property type="entry name" value="CheY-like"/>
    <property type="match status" value="1"/>
</dbReference>
<dbReference type="OrthoDB" id="9782110at2"/>
<evidence type="ECO:0000313" key="9">
    <source>
        <dbReference type="Proteomes" id="UP000283522"/>
    </source>
</evidence>
<dbReference type="PANTHER" id="PTHR32071:SF81">
    <property type="entry name" value="PROPIONATE CATABOLISM OPERON REGULATORY PROTEIN"/>
    <property type="match status" value="1"/>
</dbReference>
<dbReference type="FunFam" id="3.40.50.300:FF:000006">
    <property type="entry name" value="DNA-binding transcriptional regulator NtrC"/>
    <property type="match status" value="1"/>
</dbReference>
<dbReference type="RefSeq" id="WP_119477369.1">
    <property type="nucleotide sequence ID" value="NZ_QXML01000004.1"/>
</dbReference>
<dbReference type="PROSITE" id="PS00676">
    <property type="entry name" value="SIGMA54_INTERACT_2"/>
    <property type="match status" value="1"/>
</dbReference>
<dbReference type="GO" id="GO:0006355">
    <property type="term" value="P:regulation of DNA-templated transcription"/>
    <property type="evidence" value="ECO:0007669"/>
    <property type="project" value="InterPro"/>
</dbReference>
<dbReference type="PRINTS" id="PR01590">
    <property type="entry name" value="HTHFIS"/>
</dbReference>